<reference evidence="5" key="1">
    <citation type="submission" date="2019-06" db="EMBL/GenBank/DDBJ databases">
        <authorList>
            <consortium name="NARMS: The National Antimicrobial Resistance Monitoring System"/>
        </authorList>
    </citation>
    <scope>NUCLEOTIDE SEQUENCE</scope>
    <source>
        <strain evidence="5">FSIS11922028</strain>
    </source>
</reference>
<dbReference type="Pfam" id="PF08841">
    <property type="entry name" value="DDR"/>
    <property type="match status" value="1"/>
</dbReference>
<dbReference type="InterPro" id="IPR043129">
    <property type="entry name" value="ATPase_NBD"/>
</dbReference>
<keyword evidence="2" id="KW-0067">ATP-binding</keyword>
<evidence type="ECO:0000259" key="3">
    <source>
        <dbReference type="Pfam" id="PF08841"/>
    </source>
</evidence>
<proteinExistence type="predicted"/>
<dbReference type="InterPro" id="IPR012340">
    <property type="entry name" value="NA-bd_OB-fold"/>
</dbReference>
<evidence type="ECO:0000313" key="5">
    <source>
        <dbReference type="EMBL" id="ECF4712680.1"/>
    </source>
</evidence>
<dbReference type="Gene3D" id="3.90.470.30">
    <property type="match status" value="1"/>
</dbReference>
<dbReference type="SUPFAM" id="SSF82317">
    <property type="entry name" value="Swiveling domain of dehydratase reactivase alpha subunit"/>
    <property type="match status" value="1"/>
</dbReference>
<dbReference type="Gene3D" id="3.30.420.40">
    <property type="match status" value="2"/>
</dbReference>
<name>A0A5Y2QC28_SALER</name>
<feature type="binding site" evidence="1">
    <location>
        <position position="183"/>
    </location>
    <ligand>
        <name>Mg(2+)</name>
        <dbReference type="ChEBI" id="CHEBI:18420"/>
    </ligand>
</feature>
<dbReference type="Gene3D" id="3.50.30.70">
    <property type="entry name" value="Swiveling domain of dehydratase reactivase alpha subunit"/>
    <property type="match status" value="1"/>
</dbReference>
<protein>
    <submittedName>
        <fullName evidence="5">Propanediol dehydratase reactivase alpha subunit PduG</fullName>
    </submittedName>
</protein>
<feature type="binding site" evidence="2">
    <location>
        <position position="591"/>
    </location>
    <ligand>
        <name>ATP</name>
        <dbReference type="ChEBI" id="CHEBI:30616"/>
    </ligand>
</feature>
<accession>A0A5Y2QC28</accession>
<feature type="binding site" evidence="1">
    <location>
        <position position="105"/>
    </location>
    <ligand>
        <name>Mg(2+)</name>
        <dbReference type="ChEBI" id="CHEBI:18420"/>
    </ligand>
</feature>
<dbReference type="RefSeq" id="WP_064034879.1">
    <property type="nucleotide sequence ID" value="NZ_JBPQBF010000002.1"/>
</dbReference>
<gene>
    <name evidence="5" type="primary">pduG</name>
    <name evidence="5" type="ORF">FK359_21100</name>
</gene>
<dbReference type="Pfam" id="PF18427">
    <property type="entry name" value="DDR_swiveling"/>
    <property type="match status" value="1"/>
</dbReference>
<dbReference type="GO" id="GO:0046872">
    <property type="term" value="F:metal ion binding"/>
    <property type="evidence" value="ECO:0007669"/>
    <property type="project" value="UniProtKB-KW"/>
</dbReference>
<dbReference type="InterPro" id="IPR030994">
    <property type="entry name" value="DDR_dom"/>
</dbReference>
<evidence type="ECO:0000256" key="1">
    <source>
        <dbReference type="PIRSR" id="PIRSR011502-1"/>
    </source>
</evidence>
<keyword evidence="1" id="KW-0479">Metal-binding</keyword>
<feature type="binding site" evidence="2">
    <location>
        <begin position="11"/>
        <end position="13"/>
    </location>
    <ligand>
        <name>ATP</name>
        <dbReference type="ChEBI" id="CHEBI:30616"/>
    </ligand>
</feature>
<dbReference type="InterPro" id="IPR040916">
    <property type="entry name" value="DDR_swiveling"/>
</dbReference>
<dbReference type="GO" id="GO:0005524">
    <property type="term" value="F:ATP binding"/>
    <property type="evidence" value="ECO:0007669"/>
    <property type="project" value="UniProtKB-KW"/>
</dbReference>
<dbReference type="PIRSF" id="PIRSF011502">
    <property type="entry name" value="DdrA_PduG"/>
    <property type="match status" value="1"/>
</dbReference>
<keyword evidence="2" id="KW-0547">Nucleotide-binding</keyword>
<keyword evidence="1" id="KW-0460">Magnesium</keyword>
<feature type="binding site" evidence="2">
    <location>
        <begin position="459"/>
        <end position="462"/>
    </location>
    <ligand>
        <name>ATP</name>
        <dbReference type="ChEBI" id="CHEBI:30616"/>
    </ligand>
</feature>
<evidence type="ECO:0000256" key="2">
    <source>
        <dbReference type="PIRSR" id="PIRSR011502-2"/>
    </source>
</evidence>
<feature type="binding site" evidence="1">
    <location>
        <position position="166"/>
    </location>
    <ligand>
        <name>Mg(2+)</name>
        <dbReference type="ChEBI" id="CHEBI:18420"/>
    </ligand>
</feature>
<dbReference type="Gene3D" id="2.40.50.140">
    <property type="entry name" value="Nucleic acid-binding proteins"/>
    <property type="match status" value="1"/>
</dbReference>
<dbReference type="NCBIfam" id="TIGR04491">
    <property type="entry name" value="reactive_PduG"/>
    <property type="match status" value="1"/>
</dbReference>
<comment type="caution">
    <text evidence="5">The sequence shown here is derived from an EMBL/GenBank/DDBJ whole genome shotgun (WGS) entry which is preliminary data.</text>
</comment>
<dbReference type="InterPro" id="IPR028975">
    <property type="entry name" value="DDRA_swiveling_dom_sf"/>
</dbReference>
<organism evidence="5">
    <name type="scientific">Salmonella enterica</name>
    <name type="common">Salmonella choleraesuis</name>
    <dbReference type="NCBI Taxonomy" id="28901"/>
    <lineage>
        <taxon>Bacteria</taxon>
        <taxon>Pseudomonadati</taxon>
        <taxon>Pseudomonadota</taxon>
        <taxon>Gammaproteobacteria</taxon>
        <taxon>Enterobacterales</taxon>
        <taxon>Enterobacteriaceae</taxon>
        <taxon>Salmonella</taxon>
    </lineage>
</organism>
<sequence length="610" mass="64517">MRYIAGIDIGNSSTEVALARQDETGALTITHSALAETTGIKGTLRNVFGIQEALALVAKRAGINVSDISLIRINEATPVIGDVAMETITETIITESTMIGHNPKTPGGAGLGVGITITPEELLTRPADSSYILVVSSAFDFADIANVINASMRAGYQITGVILQRDDGVLVSNRLEKSLPIVDEVLYIDRIPLGMLAAIEVAVPGKVIETLSNPYGIATVFNLNADETKNIVPMARALIGNRSAVVVKTPSGDVKARAIPAGNLELQAQGRTVRVDVAAGAEAIMKAVDGCSKLDNVTGEAGTNIGGMLEHVRQTMAELTNKPSSEVFIQDLLAVDTSVPVSVTGGLAGEFSLEQAVGIASMVKSDRLQMAMIAREIEQKLNIDVQIGGAEAEAAILGALTTPGTTRPLAILDLGAGSTDASIINPKGEIIATHLAGAGDMVTMIIARELGLEDRYLAEEIKKYPLAKVESLFHLRHEDGSVQFFPTPLPPEVFARVCVVKPDELVPLPGDLALEKVRAIRRSAKERVFVTNALRALRQVSPTGNIRDIPFVVLVGGSSLDFEVPQLVTDALAHYRLVAGRGNIRGSEGPRNAVATGLILSWHKEFAHGQ</sequence>
<feature type="domain" description="DD-reactivating factor swiveling" evidence="4">
    <location>
        <begin position="93"/>
        <end position="254"/>
    </location>
</feature>
<dbReference type="AlphaFoldDB" id="A0A5Y2QC28"/>
<dbReference type="InterPro" id="IPR009191">
    <property type="entry name" value="DDRA"/>
</dbReference>
<feature type="binding site" evidence="2">
    <location>
        <begin position="557"/>
        <end position="558"/>
    </location>
    <ligand>
        <name>ATP</name>
        <dbReference type="ChEBI" id="CHEBI:30616"/>
    </ligand>
</feature>
<evidence type="ECO:0000259" key="4">
    <source>
        <dbReference type="Pfam" id="PF18427"/>
    </source>
</evidence>
<feature type="domain" description="Diol dehydratase reactivase ATPase-like" evidence="3">
    <location>
        <begin position="275"/>
        <end position="602"/>
    </location>
</feature>
<dbReference type="SUPFAM" id="SSF53067">
    <property type="entry name" value="Actin-like ATPase domain"/>
    <property type="match status" value="2"/>
</dbReference>
<dbReference type="EMBL" id="AAILHG010000060">
    <property type="protein sequence ID" value="ECF4712680.1"/>
    <property type="molecule type" value="Genomic_DNA"/>
</dbReference>